<dbReference type="OrthoDB" id="2155895at2"/>
<proteinExistence type="predicted"/>
<evidence type="ECO:0000313" key="1">
    <source>
        <dbReference type="EMBL" id="OJG35645.1"/>
    </source>
</evidence>
<keyword evidence="2" id="KW-1185">Reference proteome</keyword>
<organism evidence="1 2">
    <name type="scientific">Enterococcus devriesei</name>
    <dbReference type="NCBI Taxonomy" id="319970"/>
    <lineage>
        <taxon>Bacteria</taxon>
        <taxon>Bacillati</taxon>
        <taxon>Bacillota</taxon>
        <taxon>Bacilli</taxon>
        <taxon>Lactobacillales</taxon>
        <taxon>Enterococcaceae</taxon>
        <taxon>Enterococcus</taxon>
    </lineage>
</organism>
<protein>
    <recommendedName>
        <fullName evidence="3">Peptidase C39-like domain-containing protein</fullName>
    </recommendedName>
</protein>
<gene>
    <name evidence="1" type="ORF">RV00_GL002399</name>
</gene>
<sequence length="192" mass="21811">MTYPINQWIELNSFENYRTWKTPSGFLCGTYASSVLLAYWQDNLDAACLSAEIRKPQQFAPDVLVNSLRPLLQPLDLPTVPLQIAVGLNHYFRRYQVPYRARITTLGAWQRVTKRILAGEPVMIGLLKIFGSTYNNHWVVAHGFLETAEGQRFFKIHDNWGNVDKIIPAAWANGTISLTVQRDGSRENSSNA</sequence>
<evidence type="ECO:0000313" key="2">
    <source>
        <dbReference type="Proteomes" id="UP000183700"/>
    </source>
</evidence>
<dbReference type="AlphaFoldDB" id="A0A1L8SUG1"/>
<evidence type="ECO:0008006" key="3">
    <source>
        <dbReference type="Google" id="ProtNLM"/>
    </source>
</evidence>
<dbReference type="RefSeq" id="WP_071862203.1">
    <property type="nucleotide sequence ID" value="NZ_JBHLVS010000001.1"/>
</dbReference>
<dbReference type="Proteomes" id="UP000183700">
    <property type="component" value="Unassembled WGS sequence"/>
</dbReference>
<dbReference type="EMBL" id="JXKM01000005">
    <property type="protein sequence ID" value="OJG35645.1"/>
    <property type="molecule type" value="Genomic_DNA"/>
</dbReference>
<accession>A0A1L8SUG1</accession>
<reference evidence="1 2" key="1">
    <citation type="submission" date="2014-12" db="EMBL/GenBank/DDBJ databases">
        <title>Draft genome sequences of 29 type strains of Enterococci.</title>
        <authorList>
            <person name="Zhong Z."/>
            <person name="Sun Z."/>
            <person name="Liu W."/>
            <person name="Zhang W."/>
            <person name="Zhang H."/>
        </authorList>
    </citation>
    <scope>NUCLEOTIDE SEQUENCE [LARGE SCALE GENOMIC DNA]</scope>
    <source>
        <strain evidence="1 2">DSM 22802</strain>
    </source>
</reference>
<dbReference type="STRING" id="319970.RV00_GL002399"/>
<comment type="caution">
    <text evidence="1">The sequence shown here is derived from an EMBL/GenBank/DDBJ whole genome shotgun (WGS) entry which is preliminary data.</text>
</comment>
<name>A0A1L8SUG1_9ENTE</name>